<evidence type="ECO:0000256" key="7">
    <source>
        <dbReference type="PROSITE-ProRule" id="PRU00023"/>
    </source>
</evidence>
<dbReference type="SMART" id="SM00555">
    <property type="entry name" value="GIT"/>
    <property type="match status" value="2"/>
</dbReference>
<keyword evidence="5" id="KW-0862">Zinc</keyword>
<protein>
    <submittedName>
        <fullName evidence="12">ARF GTPase-activating protein GIT2 isoform X23</fullName>
    </submittedName>
</protein>
<feature type="repeat" description="ANK" evidence="7">
    <location>
        <begin position="166"/>
        <end position="198"/>
    </location>
</feature>
<keyword evidence="11" id="KW-1185">Reference proteome</keyword>
<dbReference type="Pfam" id="PF12205">
    <property type="entry name" value="GIT1_C"/>
    <property type="match status" value="1"/>
</dbReference>
<feature type="region of interest" description="Disordered" evidence="9">
    <location>
        <begin position="379"/>
        <end position="403"/>
    </location>
</feature>
<dbReference type="PANTHER" id="PTHR46097:SF4">
    <property type="entry name" value="ARF GTPASE-ACTIVATING PROTEIN GIT2"/>
    <property type="match status" value="1"/>
</dbReference>
<dbReference type="Gene3D" id="1.20.120.330">
    <property type="entry name" value="Nucleotidyltransferases domain 2"/>
    <property type="match status" value="1"/>
</dbReference>
<dbReference type="SUPFAM" id="SSF48403">
    <property type="entry name" value="Ankyrin repeat"/>
    <property type="match status" value="1"/>
</dbReference>
<dbReference type="Pfam" id="PF08518">
    <property type="entry name" value="GIT_SHD"/>
    <property type="match status" value="2"/>
</dbReference>
<proteinExistence type="predicted"/>
<evidence type="ECO:0000256" key="1">
    <source>
        <dbReference type="ARBA" id="ARBA00022468"/>
    </source>
</evidence>
<dbReference type="SMART" id="SM00248">
    <property type="entry name" value="ANK"/>
    <property type="match status" value="3"/>
</dbReference>
<keyword evidence="4 8" id="KW-0863">Zinc-finger</keyword>
<dbReference type="InterPro" id="IPR001164">
    <property type="entry name" value="ArfGAP_dom"/>
</dbReference>
<keyword evidence="3" id="KW-0677">Repeat</keyword>
<dbReference type="InterPro" id="IPR013724">
    <property type="entry name" value="GIT_SHD"/>
</dbReference>
<reference evidence="12" key="1">
    <citation type="submission" date="2025-08" db="UniProtKB">
        <authorList>
            <consortium name="RefSeq"/>
        </authorList>
    </citation>
    <scope>IDENTIFICATION</scope>
    <source>
        <tissue evidence="12">Cell line</tissue>
    </source>
</reference>
<dbReference type="Gene3D" id="1.25.40.20">
    <property type="entry name" value="Ankyrin repeat-containing domain"/>
    <property type="match status" value="1"/>
</dbReference>
<dbReference type="PROSITE" id="PS50088">
    <property type="entry name" value="ANK_REPEAT"/>
    <property type="match status" value="1"/>
</dbReference>
<evidence type="ECO:0000313" key="12">
    <source>
        <dbReference type="RefSeq" id="XP_072579167.1"/>
    </source>
</evidence>
<evidence type="ECO:0000256" key="8">
    <source>
        <dbReference type="PROSITE-ProRule" id="PRU00288"/>
    </source>
</evidence>
<dbReference type="InterPro" id="IPR002110">
    <property type="entry name" value="Ankyrin_rpt"/>
</dbReference>
<dbReference type="InterPro" id="IPR037278">
    <property type="entry name" value="ARFGAP/RecO"/>
</dbReference>
<evidence type="ECO:0000256" key="6">
    <source>
        <dbReference type="ARBA" id="ARBA00023043"/>
    </source>
</evidence>
<evidence type="ECO:0000313" key="11">
    <source>
        <dbReference type="Proteomes" id="UP001652641"/>
    </source>
</evidence>
<dbReference type="Pfam" id="PF01412">
    <property type="entry name" value="ArfGap"/>
    <property type="match status" value="1"/>
</dbReference>
<dbReference type="SMART" id="SM00105">
    <property type="entry name" value="ArfGap"/>
    <property type="match status" value="1"/>
</dbReference>
<dbReference type="RefSeq" id="XP_072579167.1">
    <property type="nucleotide sequence ID" value="XM_072723066.1"/>
</dbReference>
<dbReference type="PROSITE" id="PS50115">
    <property type="entry name" value="ARFGAP"/>
    <property type="match status" value="1"/>
</dbReference>
<dbReference type="Pfam" id="PF12796">
    <property type="entry name" value="Ank_2"/>
    <property type="match status" value="1"/>
</dbReference>
<organism evidence="11 12">
    <name type="scientific">Vulpes vulpes</name>
    <name type="common">Red fox</name>
    <dbReference type="NCBI Taxonomy" id="9627"/>
    <lineage>
        <taxon>Eukaryota</taxon>
        <taxon>Metazoa</taxon>
        <taxon>Chordata</taxon>
        <taxon>Craniata</taxon>
        <taxon>Vertebrata</taxon>
        <taxon>Euteleostomi</taxon>
        <taxon>Mammalia</taxon>
        <taxon>Eutheria</taxon>
        <taxon>Laurasiatheria</taxon>
        <taxon>Carnivora</taxon>
        <taxon>Caniformia</taxon>
        <taxon>Canidae</taxon>
        <taxon>Vulpes</taxon>
    </lineage>
</organism>
<dbReference type="PROSITE" id="PS50297">
    <property type="entry name" value="ANK_REP_REGION"/>
    <property type="match status" value="1"/>
</dbReference>
<keyword evidence="1" id="KW-0343">GTPase activation</keyword>
<dbReference type="Proteomes" id="UP001652641">
    <property type="component" value="Chromosome 10"/>
</dbReference>
<name>A0ABM4XMA7_VULVU</name>
<keyword evidence="2" id="KW-0479">Metal-binding</keyword>
<sequence>MSKRLRSSEVCADCSGPDPSWASVNRGTFICDECCSVHRSLGRHISQVRHLKHTPWPPTLLQMVETLYNNGANSIWEHSLLDPASIMSGRRKANPQDKVHPNKAEFIRAKYQMLAFVHRLPCRDDDSMTAKDLSKQLHSSVRTGNLETCLRLLSLGAQANFFHPEKGNTPLHVASKAGQILQAELLAVYGADPGTQDSSGKTPVDYARQGGHHELAERLVEIQYELTDRLAFYLCGRKPDHKNGQHFIIPQMADSLDLSELAKAAKKKLQSLSNHLFEELAMDVYDEVDRRETDAVWLATQNHSTLVTETTVVPFLPVNPEYSSTRNQGRQKLARFNAHEFATLVIDILSDAKRRQQGSPLSGSKDNVELILKTISNQHSIESQDNDQPDYDSVASDEDTDLEATASKANRQKLQTLQSENSNLRKQATTNIYQVQTGSEYTDTSNHSSLKRRPSARGSRPMSMYETGSGQKPYLPMGEVNHPEESRTRLQPFPTHASRLEKQNSTPESDYDNTPNDTDPDDTGSSRKGRQRSMVWQGDGSVPDTVEPHTAPSPILPSTEDVIRKTEQITKNIQELLRAAQENKHDSYIPCSERIHVAVTEMAALFPKKPKSDTVRTSLRLLTSSAYRLQSECKKTLPGDPGPPTDIQLVTQQVIQCAYDIAKAAKQLVTITTKENNN</sequence>
<feature type="compositionally biased region" description="Acidic residues" evidence="9">
    <location>
        <begin position="384"/>
        <end position="402"/>
    </location>
</feature>
<dbReference type="InterPro" id="IPR036770">
    <property type="entry name" value="Ankyrin_rpt-contain_sf"/>
</dbReference>
<feature type="compositionally biased region" description="Polar residues" evidence="9">
    <location>
        <begin position="432"/>
        <end position="448"/>
    </location>
</feature>
<gene>
    <name evidence="12" type="primary">GIT2</name>
</gene>
<feature type="region of interest" description="Disordered" evidence="9">
    <location>
        <begin position="432"/>
        <end position="557"/>
    </location>
</feature>
<dbReference type="PANTHER" id="PTHR46097">
    <property type="entry name" value="G PROTEIN-COUPLED RECEPTOR KINASE INTERACTING ARFGAP"/>
    <property type="match status" value="1"/>
</dbReference>
<dbReference type="InterPro" id="IPR038508">
    <property type="entry name" value="ArfGAP_dom_sf"/>
</dbReference>
<dbReference type="CDD" id="cd08847">
    <property type="entry name" value="ArfGap_GIT2"/>
    <property type="match status" value="1"/>
</dbReference>
<evidence type="ECO:0000259" key="10">
    <source>
        <dbReference type="PROSITE" id="PS50115"/>
    </source>
</evidence>
<accession>A0ABM4XMA7</accession>
<keyword evidence="6 7" id="KW-0040">ANK repeat</keyword>
<evidence type="ECO:0000256" key="4">
    <source>
        <dbReference type="ARBA" id="ARBA00022771"/>
    </source>
</evidence>
<dbReference type="Gene3D" id="1.10.220.150">
    <property type="entry name" value="Arf GTPase activating protein"/>
    <property type="match status" value="1"/>
</dbReference>
<dbReference type="PRINTS" id="PR00405">
    <property type="entry name" value="REVINTRACTNG"/>
</dbReference>
<dbReference type="SUPFAM" id="SSF57863">
    <property type="entry name" value="ArfGap/RecO-like zinc finger"/>
    <property type="match status" value="1"/>
</dbReference>
<dbReference type="GeneID" id="112910514"/>
<evidence type="ECO:0000256" key="2">
    <source>
        <dbReference type="ARBA" id="ARBA00022723"/>
    </source>
</evidence>
<dbReference type="InterPro" id="IPR022018">
    <property type="entry name" value="GIT1_C"/>
</dbReference>
<evidence type="ECO:0000256" key="5">
    <source>
        <dbReference type="ARBA" id="ARBA00022833"/>
    </source>
</evidence>
<evidence type="ECO:0000256" key="3">
    <source>
        <dbReference type="ARBA" id="ARBA00022737"/>
    </source>
</evidence>
<dbReference type="InterPro" id="IPR047161">
    <property type="entry name" value="GIT-like"/>
</dbReference>
<feature type="domain" description="Arf-GAP" evidence="10">
    <location>
        <begin position="1"/>
        <end position="124"/>
    </location>
</feature>
<evidence type="ECO:0000256" key="9">
    <source>
        <dbReference type="SAM" id="MobiDB-lite"/>
    </source>
</evidence>